<dbReference type="PROSITE" id="PS50067">
    <property type="entry name" value="KINESIN_MOTOR_2"/>
    <property type="match status" value="1"/>
</dbReference>
<keyword evidence="2" id="KW-0963">Cytoplasm</keyword>
<dbReference type="PROSITE" id="PS00411">
    <property type="entry name" value="KINESIN_MOTOR_1"/>
    <property type="match status" value="1"/>
</dbReference>
<dbReference type="STRING" id="36166.T1GEU6"/>
<dbReference type="InterPro" id="IPR036961">
    <property type="entry name" value="Kinesin_motor_dom_sf"/>
</dbReference>
<evidence type="ECO:0000256" key="7">
    <source>
        <dbReference type="ARBA" id="ARBA00023175"/>
    </source>
</evidence>
<dbReference type="GO" id="GO:0003777">
    <property type="term" value="F:microtubule motor activity"/>
    <property type="evidence" value="ECO:0007669"/>
    <property type="project" value="InterPro"/>
</dbReference>
<sequence>MEIYCERVRDLLNPKNKGNLRVREHPLLGPYVEDLSKLAVQDYQDIHDLIDEGNKARTVAATNMNETSSRSHAVFTIFFTQKRHDQITNLDTEKVSKISLVDLAGSERADSTGAKGTRLKEGANINKSLTTLGKVISALAEIKADFIPYRDSVLTWLLRENLGGNSKTAMIAAISPADINYDETLSTLRYADRAKQIVCKAVVNEDANAKLIRELKEEIQKLRELLRAEGIEVQEGPDGKVVCEKRESFYSNFLHRHEEAFSTEPVKNSTTGSPLGFYHITVPVTKSFINYIKTKPIMFKIFGHYQNHPLHKDANQELISRPPPKRMLPPSIPISQPVRSTKFGVIPSAPLSTVLAKHDVLVWFEICELAPNGEYVPSVVEHSDDLACRGLFLLHQGIQRRIRMTIVHEHTTEIKWKDIRELVVGRIRNTPESAEDSDDDACVLSLGLFPGEQIEVPGDDRSFYRFEAAWDSSLHNSALLNRVTQTGEHIFITLSAYLELSNCSRPAIITKDLSMIIYGRDARTGPRSLKHLFSGQYRNPEANRLCGVYELSLRRASDAGSPGKDEKQIVNDNCQTLNTRKRNGSTTEMAVDQLQASEKLIAELNETWEEKLKRTEEIQDGITVGVFSPKKTPHLVNLNEDPNLSECLLYYIKDGITRLGTHEANVPQDIQLSGPYILKEHCTFENKNGNVTVLPHKDALIYVNGRMVVEPEALITGSRVILGKNHVFRFTHPEQARFRRDKNTSENENEKSENEISSNDGDGINIDWDYAQCELLEKQGIDLKAEMKKRLDALEDQFKREKLQADQQFEEQRKNYEARIDALQRQVEEQSMTMSMYSSYSPEDFHHDEDIFVNPLFETSWTSKETSLAMWAFGKWKHHQFTSLRDDLWGNAIFLKEANAISVELKKKVCFNKS</sequence>
<reference evidence="15" key="1">
    <citation type="submission" date="2013-02" db="EMBL/GenBank/DDBJ databases">
        <authorList>
            <person name="Hughes D."/>
        </authorList>
    </citation>
    <scope>NUCLEOTIDE SEQUENCE</scope>
    <source>
        <strain>Durham</strain>
        <strain evidence="15">NC isolate 2 -- Noor lab</strain>
    </source>
</reference>
<keyword evidence="5 10" id="KW-0067">ATP-binding</keyword>
<dbReference type="EMBL" id="CAQQ02195233">
    <property type="status" value="NOT_ANNOTATED_CDS"/>
    <property type="molecule type" value="Genomic_DNA"/>
</dbReference>
<dbReference type="AlphaFoldDB" id="T1GEU6"/>
<dbReference type="GO" id="GO:0007018">
    <property type="term" value="P:microtubule-based movement"/>
    <property type="evidence" value="ECO:0007669"/>
    <property type="project" value="InterPro"/>
</dbReference>
<dbReference type="Proteomes" id="UP000015102">
    <property type="component" value="Unassembled WGS sequence"/>
</dbReference>
<organism evidence="14 15">
    <name type="scientific">Megaselia scalaris</name>
    <name type="common">Humpbacked fly</name>
    <name type="synonym">Phora scalaris</name>
    <dbReference type="NCBI Taxonomy" id="36166"/>
    <lineage>
        <taxon>Eukaryota</taxon>
        <taxon>Metazoa</taxon>
        <taxon>Ecdysozoa</taxon>
        <taxon>Arthropoda</taxon>
        <taxon>Hexapoda</taxon>
        <taxon>Insecta</taxon>
        <taxon>Pterygota</taxon>
        <taxon>Neoptera</taxon>
        <taxon>Endopterygota</taxon>
        <taxon>Diptera</taxon>
        <taxon>Brachycera</taxon>
        <taxon>Muscomorpha</taxon>
        <taxon>Platypezoidea</taxon>
        <taxon>Phoridae</taxon>
        <taxon>Megaseliini</taxon>
        <taxon>Megaselia</taxon>
    </lineage>
</organism>
<dbReference type="InterPro" id="IPR032405">
    <property type="entry name" value="Kinesin_assoc"/>
</dbReference>
<keyword evidence="7 10" id="KW-0505">Motor protein</keyword>
<evidence type="ECO:0000256" key="8">
    <source>
        <dbReference type="ARBA" id="ARBA00023212"/>
    </source>
</evidence>
<name>T1GEU6_MEGSC</name>
<evidence type="ECO:0000256" key="5">
    <source>
        <dbReference type="ARBA" id="ARBA00022840"/>
    </source>
</evidence>
<dbReference type="FunFam" id="3.40.850.10:FF:000167">
    <property type="entry name" value="Uncharacterized protein"/>
    <property type="match status" value="1"/>
</dbReference>
<feature type="region of interest" description="Disordered" evidence="12">
    <location>
        <begin position="733"/>
        <end position="761"/>
    </location>
</feature>
<evidence type="ECO:0000256" key="2">
    <source>
        <dbReference type="ARBA" id="ARBA00022490"/>
    </source>
</evidence>
<evidence type="ECO:0000256" key="4">
    <source>
        <dbReference type="ARBA" id="ARBA00022741"/>
    </source>
</evidence>
<dbReference type="SUPFAM" id="SSF49879">
    <property type="entry name" value="SMAD/FHA domain"/>
    <property type="match status" value="1"/>
</dbReference>
<comment type="caution">
    <text evidence="9">Lacks conserved residue(s) required for the propagation of feature annotation.</text>
</comment>
<proteinExistence type="inferred from homology"/>
<protein>
    <recommendedName>
        <fullName evidence="10">Kinesin-like protein</fullName>
    </recommendedName>
</protein>
<dbReference type="SUPFAM" id="SSF52540">
    <property type="entry name" value="P-loop containing nucleoside triphosphate hydrolases"/>
    <property type="match status" value="1"/>
</dbReference>
<dbReference type="GO" id="GO:0005524">
    <property type="term" value="F:ATP binding"/>
    <property type="evidence" value="ECO:0007669"/>
    <property type="project" value="UniProtKB-KW"/>
</dbReference>
<reference evidence="14" key="2">
    <citation type="submission" date="2015-06" db="UniProtKB">
        <authorList>
            <consortium name="EnsemblMetazoa"/>
        </authorList>
    </citation>
    <scope>IDENTIFICATION</scope>
</reference>
<evidence type="ECO:0000313" key="14">
    <source>
        <dbReference type="EnsemblMetazoa" id="MESCA001867-PA"/>
    </source>
</evidence>
<dbReference type="EnsemblMetazoa" id="MESCA001867-RA">
    <property type="protein sequence ID" value="MESCA001867-PA"/>
    <property type="gene ID" value="MESCA001867"/>
</dbReference>
<keyword evidence="4 10" id="KW-0547">Nucleotide-binding</keyword>
<keyword evidence="6 11" id="KW-0175">Coiled coil</keyword>
<dbReference type="HOGENOM" id="CLU_318392_0_0_1"/>
<dbReference type="PANTHER" id="PTHR47117">
    <property type="entry name" value="STAR-RELATED LIPID TRANSFER PROTEIN 9"/>
    <property type="match status" value="1"/>
</dbReference>
<evidence type="ECO:0000256" key="10">
    <source>
        <dbReference type="RuleBase" id="RU000394"/>
    </source>
</evidence>
<dbReference type="FunFam" id="2.60.200.20:FF:000001">
    <property type="entry name" value="Kinesin family member 1B"/>
    <property type="match status" value="1"/>
</dbReference>
<dbReference type="InterPro" id="IPR027417">
    <property type="entry name" value="P-loop_NTPase"/>
</dbReference>
<dbReference type="InterPro" id="IPR000253">
    <property type="entry name" value="FHA_dom"/>
</dbReference>
<dbReference type="Gene3D" id="6.10.250.2520">
    <property type="match status" value="1"/>
</dbReference>
<keyword evidence="8" id="KW-0206">Cytoskeleton</keyword>
<feature type="coiled-coil region" evidence="11">
    <location>
        <begin position="784"/>
        <end position="833"/>
    </location>
</feature>
<dbReference type="InterPro" id="IPR008984">
    <property type="entry name" value="SMAD_FHA_dom_sf"/>
</dbReference>
<feature type="compositionally biased region" description="Basic and acidic residues" evidence="12">
    <location>
        <begin position="733"/>
        <end position="754"/>
    </location>
</feature>
<comment type="similarity">
    <text evidence="9 10">Belongs to the TRAFAC class myosin-kinesin ATPase superfamily. Kinesin family.</text>
</comment>
<keyword evidence="3 10" id="KW-0493">Microtubule</keyword>
<keyword evidence="15" id="KW-1185">Reference proteome</keyword>
<dbReference type="Gene3D" id="2.60.200.20">
    <property type="match status" value="1"/>
</dbReference>
<dbReference type="Pfam" id="PF00225">
    <property type="entry name" value="Kinesin"/>
    <property type="match status" value="1"/>
</dbReference>
<dbReference type="InterPro" id="IPR001752">
    <property type="entry name" value="Kinesin_motor_dom"/>
</dbReference>
<dbReference type="GO" id="GO:0008017">
    <property type="term" value="F:microtubule binding"/>
    <property type="evidence" value="ECO:0007669"/>
    <property type="project" value="InterPro"/>
</dbReference>
<feature type="coiled-coil region" evidence="11">
    <location>
        <begin position="205"/>
        <end position="232"/>
    </location>
</feature>
<dbReference type="InterPro" id="IPR019821">
    <property type="entry name" value="Kinesin_motor_CS"/>
</dbReference>
<evidence type="ECO:0000256" key="1">
    <source>
        <dbReference type="ARBA" id="ARBA00004245"/>
    </source>
</evidence>
<dbReference type="EMBL" id="CAQQ02195232">
    <property type="status" value="NOT_ANNOTATED_CDS"/>
    <property type="molecule type" value="Genomic_DNA"/>
</dbReference>
<dbReference type="CDD" id="cd22705">
    <property type="entry name" value="FHA_KIF1"/>
    <property type="match status" value="1"/>
</dbReference>
<evidence type="ECO:0000313" key="15">
    <source>
        <dbReference type="Proteomes" id="UP000015102"/>
    </source>
</evidence>
<dbReference type="EMBL" id="CAQQ02195230">
    <property type="status" value="NOT_ANNOTATED_CDS"/>
    <property type="molecule type" value="Genomic_DNA"/>
</dbReference>
<dbReference type="SMART" id="SM00129">
    <property type="entry name" value="KISc"/>
    <property type="match status" value="1"/>
</dbReference>
<dbReference type="SMART" id="SM00240">
    <property type="entry name" value="FHA"/>
    <property type="match status" value="1"/>
</dbReference>
<dbReference type="GO" id="GO:0005874">
    <property type="term" value="C:microtubule"/>
    <property type="evidence" value="ECO:0007669"/>
    <property type="project" value="UniProtKB-KW"/>
</dbReference>
<dbReference type="PANTHER" id="PTHR47117:SF10">
    <property type="entry name" value="KINESIN-LIKE PROTEIN KIF1B"/>
    <property type="match status" value="1"/>
</dbReference>
<dbReference type="Pfam" id="PF12473">
    <property type="entry name" value="DUF3694"/>
    <property type="match status" value="1"/>
</dbReference>
<dbReference type="Pfam" id="PF16183">
    <property type="entry name" value="Kinesin_assoc"/>
    <property type="match status" value="2"/>
</dbReference>
<accession>T1GEU6</accession>
<evidence type="ECO:0000256" key="9">
    <source>
        <dbReference type="PROSITE-ProRule" id="PRU00283"/>
    </source>
</evidence>
<evidence type="ECO:0000259" key="13">
    <source>
        <dbReference type="PROSITE" id="PS50067"/>
    </source>
</evidence>
<evidence type="ECO:0000256" key="3">
    <source>
        <dbReference type="ARBA" id="ARBA00022701"/>
    </source>
</evidence>
<dbReference type="Pfam" id="PF00498">
    <property type="entry name" value="FHA"/>
    <property type="match status" value="1"/>
</dbReference>
<evidence type="ECO:0000256" key="6">
    <source>
        <dbReference type="ARBA" id="ARBA00023054"/>
    </source>
</evidence>
<dbReference type="PRINTS" id="PR00380">
    <property type="entry name" value="KINESINHEAVY"/>
</dbReference>
<evidence type="ECO:0000256" key="11">
    <source>
        <dbReference type="SAM" id="Coils"/>
    </source>
</evidence>
<dbReference type="InterPro" id="IPR022164">
    <property type="entry name" value="Kinesin-like"/>
</dbReference>
<comment type="subcellular location">
    <subcellularLocation>
        <location evidence="1">Cytoplasm</location>
        <location evidence="1">Cytoskeleton</location>
    </subcellularLocation>
</comment>
<dbReference type="Gene3D" id="3.40.850.10">
    <property type="entry name" value="Kinesin motor domain"/>
    <property type="match status" value="1"/>
</dbReference>
<dbReference type="EMBL" id="CAQQ02195231">
    <property type="status" value="NOT_ANNOTATED_CDS"/>
    <property type="molecule type" value="Genomic_DNA"/>
</dbReference>
<feature type="domain" description="Kinesin motor" evidence="13">
    <location>
        <begin position="1"/>
        <end position="197"/>
    </location>
</feature>
<evidence type="ECO:0000256" key="12">
    <source>
        <dbReference type="SAM" id="MobiDB-lite"/>
    </source>
</evidence>